<sequence>MTDRPMTQSSQVIGAVDNYSTTFRRAVSRSRLREFVVFVGMLFGAGRRSSAACRLFRTIQRFLRHSPIYRWLTSEPDADVIVIDLRETVTVGPVLRLVQPLGSILSQWYRGSRLAPGDGPGGLTTTAANSRTAQVLQTVFEPPELSDGGDKADPDPRERTR</sequence>
<keyword evidence="3" id="KW-1185">Reference proteome</keyword>
<feature type="compositionally biased region" description="Basic and acidic residues" evidence="1">
    <location>
        <begin position="148"/>
        <end position="161"/>
    </location>
</feature>
<dbReference type="HOGENOM" id="CLU_1639937_0_0_2"/>
<evidence type="ECO:0000313" key="2">
    <source>
        <dbReference type="EMBL" id="ACV11176.1"/>
    </source>
</evidence>
<feature type="region of interest" description="Disordered" evidence="1">
    <location>
        <begin position="139"/>
        <end position="161"/>
    </location>
</feature>
<dbReference type="STRING" id="519442.Huta_0993"/>
<organism evidence="2 3">
    <name type="scientific">Halorhabdus utahensis (strain DSM 12940 / JCM 11049 / AX-2)</name>
    <dbReference type="NCBI Taxonomy" id="519442"/>
    <lineage>
        <taxon>Archaea</taxon>
        <taxon>Methanobacteriati</taxon>
        <taxon>Methanobacteriota</taxon>
        <taxon>Stenosarchaea group</taxon>
        <taxon>Halobacteria</taxon>
        <taxon>Halobacteriales</taxon>
        <taxon>Haloarculaceae</taxon>
        <taxon>Halorhabdus</taxon>
    </lineage>
</organism>
<dbReference type="EMBL" id="CP001687">
    <property type="protein sequence ID" value="ACV11176.1"/>
    <property type="molecule type" value="Genomic_DNA"/>
</dbReference>
<accession>C7NV92</accession>
<gene>
    <name evidence="2" type="ordered locus">Huta_0993</name>
</gene>
<evidence type="ECO:0000313" key="3">
    <source>
        <dbReference type="Proteomes" id="UP000002071"/>
    </source>
</evidence>
<dbReference type="KEGG" id="hut:Huta_0993"/>
<proteinExistence type="predicted"/>
<name>C7NV92_HALUD</name>
<evidence type="ECO:0000256" key="1">
    <source>
        <dbReference type="SAM" id="MobiDB-lite"/>
    </source>
</evidence>
<dbReference type="Proteomes" id="UP000002071">
    <property type="component" value="Chromosome"/>
</dbReference>
<dbReference type="eggNOG" id="arCOG08161">
    <property type="taxonomic scope" value="Archaea"/>
</dbReference>
<protein>
    <submittedName>
        <fullName evidence="2">Uncharacterized protein</fullName>
    </submittedName>
</protein>
<reference evidence="2 3" key="1">
    <citation type="journal article" date="2009" name="Stand. Genomic Sci.">
        <title>Complete genome sequence of Halorhabdus utahensis type strain (AX-2).</title>
        <authorList>
            <person name="Anderson I."/>
            <person name="Tindall B.J."/>
            <person name="Pomrenke H."/>
            <person name="Goker M."/>
            <person name="Lapidus A."/>
            <person name="Nolan M."/>
            <person name="Copeland A."/>
            <person name="Glavina Del Rio T."/>
            <person name="Chen F."/>
            <person name="Tice H."/>
            <person name="Cheng J.F."/>
            <person name="Lucas S."/>
            <person name="Chertkov O."/>
            <person name="Bruce D."/>
            <person name="Brettin T."/>
            <person name="Detter J.C."/>
            <person name="Han C."/>
            <person name="Goodwin L."/>
            <person name="Land M."/>
            <person name="Hauser L."/>
            <person name="Chang Y.J."/>
            <person name="Jeffries C.D."/>
            <person name="Pitluck S."/>
            <person name="Pati A."/>
            <person name="Mavromatis K."/>
            <person name="Ivanova N."/>
            <person name="Ovchinnikova G."/>
            <person name="Chen A."/>
            <person name="Palaniappan K."/>
            <person name="Chain P."/>
            <person name="Rohde M."/>
            <person name="Bristow J."/>
            <person name="Eisen J.A."/>
            <person name="Markowitz V."/>
            <person name="Hugenholtz P."/>
            <person name="Kyrpides N.C."/>
            <person name="Klenk H.P."/>
        </authorList>
    </citation>
    <scope>NUCLEOTIDE SEQUENCE [LARGE SCALE GENOMIC DNA]</scope>
    <source>
        <strain evidence="3">DSM 12940 / JCM 11049 / AX-2</strain>
    </source>
</reference>
<dbReference type="AlphaFoldDB" id="C7NV92"/>